<dbReference type="PIRSF" id="PIRSF006698">
    <property type="entry name" value="Septin"/>
    <property type="match status" value="1"/>
</dbReference>
<accession>A0A2S5BIN4</accession>
<evidence type="ECO:0000256" key="2">
    <source>
        <dbReference type="ARBA" id="ARBA00022741"/>
    </source>
</evidence>
<dbReference type="PANTHER" id="PTHR18884">
    <property type="entry name" value="SEPTIN"/>
    <property type="match status" value="1"/>
</dbReference>
<dbReference type="OrthoDB" id="416553at2759"/>
<evidence type="ECO:0000313" key="7">
    <source>
        <dbReference type="EMBL" id="POY76638.1"/>
    </source>
</evidence>
<comment type="caution">
    <text evidence="7">The sequence shown here is derived from an EMBL/GenBank/DDBJ whole genome shotgun (WGS) entry which is preliminary data.</text>
</comment>
<proteinExistence type="inferred from homology"/>
<dbReference type="AlphaFoldDB" id="A0A2S5BIN4"/>
<dbReference type="EMBL" id="PJQD01000002">
    <property type="protein sequence ID" value="POY76638.1"/>
    <property type="molecule type" value="Genomic_DNA"/>
</dbReference>
<name>A0A2S5BIN4_9BASI</name>
<protein>
    <recommendedName>
        <fullName evidence="6">Septin-type G domain-containing protein</fullName>
    </recommendedName>
</protein>
<dbReference type="Pfam" id="PF00735">
    <property type="entry name" value="Septin"/>
    <property type="match status" value="1"/>
</dbReference>
<gene>
    <name evidence="7" type="ORF">BMF94_0230</name>
</gene>
<keyword evidence="3 5" id="KW-0342">GTP-binding</keyword>
<keyword evidence="8" id="KW-1185">Reference proteome</keyword>
<evidence type="ECO:0000256" key="5">
    <source>
        <dbReference type="RuleBase" id="RU004560"/>
    </source>
</evidence>
<dbReference type="InterPro" id="IPR027417">
    <property type="entry name" value="P-loop_NTPase"/>
</dbReference>
<keyword evidence="4" id="KW-0131">Cell cycle</keyword>
<keyword evidence="1" id="KW-0132">Cell division</keyword>
<organism evidence="7 8">
    <name type="scientific">Rhodotorula taiwanensis</name>
    <dbReference type="NCBI Taxonomy" id="741276"/>
    <lineage>
        <taxon>Eukaryota</taxon>
        <taxon>Fungi</taxon>
        <taxon>Dikarya</taxon>
        <taxon>Basidiomycota</taxon>
        <taxon>Pucciniomycotina</taxon>
        <taxon>Microbotryomycetes</taxon>
        <taxon>Sporidiobolales</taxon>
        <taxon>Sporidiobolaceae</taxon>
        <taxon>Rhodotorula</taxon>
    </lineage>
</organism>
<keyword evidence="2 5" id="KW-0547">Nucleotide-binding</keyword>
<dbReference type="GO" id="GO:0032161">
    <property type="term" value="C:cleavage apparatus septin structure"/>
    <property type="evidence" value="ECO:0007669"/>
    <property type="project" value="UniProtKB-ARBA"/>
</dbReference>
<dbReference type="STRING" id="741276.A0A2S5BIN4"/>
<dbReference type="PROSITE" id="PS51719">
    <property type="entry name" value="G_SEPTIN"/>
    <property type="match status" value="1"/>
</dbReference>
<dbReference type="InterPro" id="IPR030379">
    <property type="entry name" value="G_SEPTIN_dom"/>
</dbReference>
<sequence length="401" mass="45476">MAAVVQAPTDSSLTRLSSYVGFDSITRQIENKLLKRGFQPVALRSYPLARLDNGARYPNAHVWFHMIEKRESLAPGQWQWTKEERSRTNNLSASPTTPLADPAAFPCLAANTGQSGLGKSTMINTIFASHLVDTKGRFEADEPIRQTTEIQAVSHVVQENNVRLRLNIVDTPGYGDLRVCFKSSCTPCRNSWEPIIKYIKDQHSAYLRKELTAMRDKHIVDTRIHACLYFIAPTGHTLKAIDIVVMKKLSEVVNVVPVIAKSDSLTLEEREAFKERIRAELAHNEIRVYPFDTEENDAEERQLNQAIRSMMPFAVVGSERNVMVDGQPVRGRKNRWGVVNVENEQHCDFNYLRNFLTRTHLQDLIETTSMVHYEAFRSKQLLALKESSAAKQQAHQQSTAA</sequence>
<reference evidence="7 8" key="1">
    <citation type="journal article" date="2018" name="Front. Microbiol.">
        <title>Prospects for Fungal Bioremediation of Acidic Radioactive Waste Sites: Characterization and Genome Sequence of Rhodotorula taiwanensis MD1149.</title>
        <authorList>
            <person name="Tkavc R."/>
            <person name="Matrosova V.Y."/>
            <person name="Grichenko O.E."/>
            <person name="Gostincar C."/>
            <person name="Volpe R.P."/>
            <person name="Klimenkova P."/>
            <person name="Gaidamakova E.K."/>
            <person name="Zhou C.E."/>
            <person name="Stewart B.J."/>
            <person name="Lyman M.G."/>
            <person name="Malfatti S.A."/>
            <person name="Rubinfeld B."/>
            <person name="Courtot M."/>
            <person name="Singh J."/>
            <person name="Dalgard C.L."/>
            <person name="Hamilton T."/>
            <person name="Frey K.G."/>
            <person name="Gunde-Cimerman N."/>
            <person name="Dugan L."/>
            <person name="Daly M.J."/>
        </authorList>
    </citation>
    <scope>NUCLEOTIDE SEQUENCE [LARGE SCALE GENOMIC DNA]</scope>
    <source>
        <strain evidence="7 8">MD1149</strain>
    </source>
</reference>
<dbReference type="GO" id="GO:0000921">
    <property type="term" value="P:septin ring assembly"/>
    <property type="evidence" value="ECO:0007669"/>
    <property type="project" value="UniProtKB-ARBA"/>
</dbReference>
<dbReference type="SUPFAM" id="SSF52540">
    <property type="entry name" value="P-loop containing nucleoside triphosphate hydrolases"/>
    <property type="match status" value="1"/>
</dbReference>
<dbReference type="GO" id="GO:0005525">
    <property type="term" value="F:GTP binding"/>
    <property type="evidence" value="ECO:0007669"/>
    <property type="project" value="UniProtKB-KW"/>
</dbReference>
<evidence type="ECO:0000313" key="8">
    <source>
        <dbReference type="Proteomes" id="UP000237144"/>
    </source>
</evidence>
<evidence type="ECO:0000256" key="4">
    <source>
        <dbReference type="ARBA" id="ARBA00023306"/>
    </source>
</evidence>
<dbReference type="Gene3D" id="3.40.50.300">
    <property type="entry name" value="P-loop containing nucleotide triphosphate hydrolases"/>
    <property type="match status" value="1"/>
</dbReference>
<dbReference type="CDD" id="cd01850">
    <property type="entry name" value="CDC_Septin"/>
    <property type="match status" value="1"/>
</dbReference>
<evidence type="ECO:0000256" key="3">
    <source>
        <dbReference type="ARBA" id="ARBA00023134"/>
    </source>
</evidence>
<dbReference type="InterPro" id="IPR016491">
    <property type="entry name" value="Septin"/>
</dbReference>
<dbReference type="Proteomes" id="UP000237144">
    <property type="component" value="Unassembled WGS sequence"/>
</dbReference>
<evidence type="ECO:0000259" key="6">
    <source>
        <dbReference type="PROSITE" id="PS51719"/>
    </source>
</evidence>
<dbReference type="GO" id="GO:0043934">
    <property type="term" value="P:sporulation"/>
    <property type="evidence" value="ECO:0007669"/>
    <property type="project" value="UniProtKB-ARBA"/>
</dbReference>
<comment type="similarity">
    <text evidence="5">Belongs to the TRAFAC class TrmE-Era-EngA-EngB-Septin-like GTPase superfamily. Septin GTPase family.</text>
</comment>
<feature type="domain" description="Septin-type G" evidence="6">
    <location>
        <begin position="103"/>
        <end position="383"/>
    </location>
</feature>
<dbReference type="FunFam" id="3.40.50.300:FF:000260">
    <property type="entry name" value="Cell division control 10"/>
    <property type="match status" value="1"/>
</dbReference>
<dbReference type="GO" id="GO:0051301">
    <property type="term" value="P:cell division"/>
    <property type="evidence" value="ECO:0007669"/>
    <property type="project" value="UniProtKB-KW"/>
</dbReference>
<evidence type="ECO:0000256" key="1">
    <source>
        <dbReference type="ARBA" id="ARBA00022618"/>
    </source>
</evidence>